<evidence type="ECO:0000313" key="3">
    <source>
        <dbReference type="Proteomes" id="UP001240150"/>
    </source>
</evidence>
<name>A0ABY8WB73_9ACTN</name>
<evidence type="ECO:0000313" key="2">
    <source>
        <dbReference type="EMBL" id="WIM95126.1"/>
    </source>
</evidence>
<gene>
    <name evidence="2" type="ORF">ACTOB_007197</name>
</gene>
<dbReference type="RefSeq" id="WP_284916409.1">
    <property type="nucleotide sequence ID" value="NZ_CP126980.1"/>
</dbReference>
<protein>
    <submittedName>
        <fullName evidence="2">Uncharacterized protein</fullName>
    </submittedName>
</protein>
<feature type="region of interest" description="Disordered" evidence="1">
    <location>
        <begin position="17"/>
        <end position="42"/>
    </location>
</feature>
<evidence type="ECO:0000256" key="1">
    <source>
        <dbReference type="SAM" id="MobiDB-lite"/>
    </source>
</evidence>
<organism evidence="2 3">
    <name type="scientific">Actinoplanes oblitus</name>
    <dbReference type="NCBI Taxonomy" id="3040509"/>
    <lineage>
        <taxon>Bacteria</taxon>
        <taxon>Bacillati</taxon>
        <taxon>Actinomycetota</taxon>
        <taxon>Actinomycetes</taxon>
        <taxon>Micromonosporales</taxon>
        <taxon>Micromonosporaceae</taxon>
        <taxon>Actinoplanes</taxon>
    </lineage>
</organism>
<reference evidence="2 3" key="1">
    <citation type="submission" date="2023-06" db="EMBL/GenBank/DDBJ databases">
        <authorList>
            <person name="Yushchuk O."/>
            <person name="Binda E."/>
            <person name="Ruckert-Reed C."/>
            <person name="Fedorenko V."/>
            <person name="Kalinowski J."/>
            <person name="Marinelli F."/>
        </authorList>
    </citation>
    <scope>NUCLEOTIDE SEQUENCE [LARGE SCALE GENOMIC DNA]</scope>
    <source>
        <strain evidence="2 3">NRRL 3884</strain>
    </source>
</reference>
<dbReference type="Proteomes" id="UP001240150">
    <property type="component" value="Chromosome"/>
</dbReference>
<proteinExistence type="predicted"/>
<accession>A0ABY8WB73</accession>
<sequence length="42" mass="4464">MPEELVQAATYKLPADRVARAKVQGAPPESGGRPPVPRPRGL</sequence>
<keyword evidence="3" id="KW-1185">Reference proteome</keyword>
<dbReference type="EMBL" id="CP126980">
    <property type="protein sequence ID" value="WIM95126.1"/>
    <property type="molecule type" value="Genomic_DNA"/>
</dbReference>